<dbReference type="AlphaFoldDB" id="A0A914C9V5"/>
<keyword evidence="1" id="KW-0472">Membrane</keyword>
<reference evidence="3" key="1">
    <citation type="submission" date="2022-11" db="UniProtKB">
        <authorList>
            <consortium name="WormBaseParasite"/>
        </authorList>
    </citation>
    <scope>IDENTIFICATION</scope>
</reference>
<keyword evidence="1" id="KW-1133">Transmembrane helix</keyword>
<dbReference type="Proteomes" id="UP000887540">
    <property type="component" value="Unplaced"/>
</dbReference>
<keyword evidence="2" id="KW-1185">Reference proteome</keyword>
<protein>
    <submittedName>
        <fullName evidence="3">Uncharacterized protein</fullName>
    </submittedName>
</protein>
<evidence type="ECO:0000256" key="1">
    <source>
        <dbReference type="SAM" id="Phobius"/>
    </source>
</evidence>
<name>A0A914C9V5_9BILA</name>
<evidence type="ECO:0000313" key="3">
    <source>
        <dbReference type="WBParaSite" id="ACRNAN_Path_649.g2430.t1"/>
    </source>
</evidence>
<accession>A0A914C9V5</accession>
<feature type="transmembrane region" description="Helical" evidence="1">
    <location>
        <begin position="103"/>
        <end position="123"/>
    </location>
</feature>
<keyword evidence="1" id="KW-0812">Transmembrane</keyword>
<organism evidence="2 3">
    <name type="scientific">Acrobeloides nanus</name>
    <dbReference type="NCBI Taxonomy" id="290746"/>
    <lineage>
        <taxon>Eukaryota</taxon>
        <taxon>Metazoa</taxon>
        <taxon>Ecdysozoa</taxon>
        <taxon>Nematoda</taxon>
        <taxon>Chromadorea</taxon>
        <taxon>Rhabditida</taxon>
        <taxon>Tylenchina</taxon>
        <taxon>Cephalobomorpha</taxon>
        <taxon>Cephaloboidea</taxon>
        <taxon>Cephalobidae</taxon>
        <taxon>Acrobeloides</taxon>
    </lineage>
</organism>
<evidence type="ECO:0000313" key="2">
    <source>
        <dbReference type="Proteomes" id="UP000887540"/>
    </source>
</evidence>
<proteinExistence type="predicted"/>
<dbReference type="WBParaSite" id="ACRNAN_Path_649.g2430.t1">
    <property type="protein sequence ID" value="ACRNAN_Path_649.g2430.t1"/>
    <property type="gene ID" value="ACRNAN_Path_649.g2430"/>
</dbReference>
<sequence length="169" mass="19552">MSEIDHHIGYAYCSSCAVKSVFLNRNCKLEAYEGENFTGFHIHYNTSGKHELYVSNEINSIRSCECNFNETETLQNIDEVETILTLDDLKTESVETCSNWNPFFIGLFIGIMFFVSITGLYILRNSILALFRRFPYRISVVRHIHLKHKVDDVNNTIASFQDLMKSYDA</sequence>